<feature type="signal peptide" evidence="1">
    <location>
        <begin position="1"/>
        <end position="23"/>
    </location>
</feature>
<gene>
    <name evidence="3" type="ORF">HK099_003335</name>
</gene>
<feature type="chain" id="PRO_5042171846" description="Rhamnogalacturonase A/B/Epimerase-like pectate lyase domain-containing protein" evidence="1">
    <location>
        <begin position="24"/>
        <end position="784"/>
    </location>
</feature>
<evidence type="ECO:0000256" key="1">
    <source>
        <dbReference type="SAM" id="SignalP"/>
    </source>
</evidence>
<feature type="domain" description="Rhamnogalacturonase A/B/Epimerase-like pectate lyase" evidence="2">
    <location>
        <begin position="81"/>
        <end position="306"/>
    </location>
</feature>
<evidence type="ECO:0000313" key="3">
    <source>
        <dbReference type="EMBL" id="KAJ3227116.1"/>
    </source>
</evidence>
<dbReference type="InterPro" id="IPR012334">
    <property type="entry name" value="Pectin_lyas_fold"/>
</dbReference>
<dbReference type="EMBL" id="JADGJW010000022">
    <property type="protein sequence ID" value="KAJ3227116.1"/>
    <property type="molecule type" value="Genomic_DNA"/>
</dbReference>
<dbReference type="InterPro" id="IPR024535">
    <property type="entry name" value="RHGA/B-epi-like_pectate_lyase"/>
</dbReference>
<dbReference type="Pfam" id="PF12708">
    <property type="entry name" value="Pect-lyase_RHGA_epim"/>
    <property type="match status" value="2"/>
</dbReference>
<accession>A0AAD5UAZ7</accession>
<dbReference type="Gene3D" id="2.160.20.10">
    <property type="entry name" value="Single-stranded right-handed beta-helix, Pectin lyase-like"/>
    <property type="match status" value="2"/>
</dbReference>
<dbReference type="SUPFAM" id="SSF51126">
    <property type="entry name" value="Pectin lyase-like"/>
    <property type="match status" value="2"/>
</dbReference>
<organism evidence="3 4">
    <name type="scientific">Clydaea vesicula</name>
    <dbReference type="NCBI Taxonomy" id="447962"/>
    <lineage>
        <taxon>Eukaryota</taxon>
        <taxon>Fungi</taxon>
        <taxon>Fungi incertae sedis</taxon>
        <taxon>Chytridiomycota</taxon>
        <taxon>Chytridiomycota incertae sedis</taxon>
        <taxon>Chytridiomycetes</taxon>
        <taxon>Lobulomycetales</taxon>
        <taxon>Lobulomycetaceae</taxon>
        <taxon>Clydaea</taxon>
    </lineage>
</organism>
<evidence type="ECO:0000259" key="2">
    <source>
        <dbReference type="Pfam" id="PF12708"/>
    </source>
</evidence>
<dbReference type="InterPro" id="IPR011050">
    <property type="entry name" value="Pectin_lyase_fold/virulence"/>
</dbReference>
<dbReference type="AlphaFoldDB" id="A0AAD5UAZ7"/>
<protein>
    <recommendedName>
        <fullName evidence="2">Rhamnogalacturonase A/B/Epimerase-like pectate lyase domain-containing protein</fullName>
    </recommendedName>
</protein>
<sequence length="784" mass="85965">MLVKFIYQIFCLSVSLNFGQVIADYQSEHKILLNDASVKIFPRQNLSCQIETSPNPSFWISQVSHNGISAFHSNPSSYKVYRNVRDYGARGDGITDDTAAINAAIKDQNRCGENCGSSTILPALVYFPAGTYIVSSPIIMYYYTQLVGEYHNRPILKAAPSFSGMAIIDSNVYIPGGNGAQWYINQNNFFRQVRNFVFDTTATPITATTTCIHWQVAQATSLTYLAFKMSTDPATGHQGIWMENGSGGFMSELVFNGGKFAMWMGNQQFTVRDVQISNAQTGIYLNWGWQWSFQKLTISNSKIGIDMTSGGSSGQQVASLTVLDSDFNSVEKAILTVKSSTSLYAGAGTLILDNVKVSNVAVIVQGESAPILKGSASSTVSAWSIGRDVNGAYTEGTYTSPRSQLLLDSQGNFFTRSRPQYNNYEKSQFINVKDFGVRGDGKTDDSKLINELLTTYAHCKILFFPMGSYVIKSTVFVPVGSRIVGETWSLIQPTGLFFSDPSNPQPAFKIGNSGDTGLIELSDLMFSPLGQTAGAILVEWNVGQSSQGSAAMWDCHFRVGGSIDSQMNSKNCPKGGPVECFGAFMLLHLTKKSSAYLENIWGWTADHDLDVFAQTQIDIYSGRGILIESENGPVWLYGTSSEHNALYQYQIVNAKNVFMSVIQSESPYWQASSGLHPIIKPVERPDDPILGANQALGLRIVNSSNIFVYGLGLYSFFDRYEQVCLKSSNCQKLLAVVEKSQKVSFISINTIGSSYMMQIDGKDTAGFETNTAAFSSVVSKFIIN</sequence>
<keyword evidence="4" id="KW-1185">Reference proteome</keyword>
<dbReference type="PANTHER" id="PTHR33928:SF2">
    <property type="entry name" value="PECTATE LYASE SUPERFAMILY PROTEIN DOMAIN-CONTAINING PROTEIN-RELATED"/>
    <property type="match status" value="1"/>
</dbReference>
<proteinExistence type="predicted"/>
<dbReference type="CDD" id="cd23668">
    <property type="entry name" value="GH55_beta13glucanase-like"/>
    <property type="match status" value="1"/>
</dbReference>
<reference evidence="3" key="1">
    <citation type="submission" date="2020-05" db="EMBL/GenBank/DDBJ databases">
        <title>Phylogenomic resolution of chytrid fungi.</title>
        <authorList>
            <person name="Stajich J.E."/>
            <person name="Amses K."/>
            <person name="Simmons R."/>
            <person name="Seto K."/>
            <person name="Myers J."/>
            <person name="Bonds A."/>
            <person name="Quandt C.A."/>
            <person name="Barry K."/>
            <person name="Liu P."/>
            <person name="Grigoriev I."/>
            <person name="Longcore J.E."/>
            <person name="James T.Y."/>
        </authorList>
    </citation>
    <scope>NUCLEOTIDE SEQUENCE</scope>
    <source>
        <strain evidence="3">JEL0476</strain>
    </source>
</reference>
<evidence type="ECO:0000313" key="4">
    <source>
        <dbReference type="Proteomes" id="UP001211065"/>
    </source>
</evidence>
<comment type="caution">
    <text evidence="3">The sequence shown here is derived from an EMBL/GenBank/DDBJ whole genome shotgun (WGS) entry which is preliminary data.</text>
</comment>
<feature type="domain" description="Rhamnogalacturonase A/B/Epimerase-like pectate lyase" evidence="2">
    <location>
        <begin position="429"/>
        <end position="487"/>
    </location>
</feature>
<dbReference type="InterPro" id="IPR039279">
    <property type="entry name" value="QRT3-like"/>
</dbReference>
<dbReference type="PANTHER" id="PTHR33928">
    <property type="entry name" value="POLYGALACTURONASE QRT3"/>
    <property type="match status" value="1"/>
</dbReference>
<dbReference type="Proteomes" id="UP001211065">
    <property type="component" value="Unassembled WGS sequence"/>
</dbReference>
<keyword evidence="1" id="KW-0732">Signal</keyword>
<dbReference type="FunFam" id="2.160.20.10:FF:000049">
    <property type="entry name" value="Putative exo-beta-1,3-glucanase"/>
    <property type="match status" value="1"/>
</dbReference>
<name>A0AAD5UAZ7_9FUNG</name>
<dbReference type="GO" id="GO:0004650">
    <property type="term" value="F:polygalacturonase activity"/>
    <property type="evidence" value="ECO:0007669"/>
    <property type="project" value="InterPro"/>
</dbReference>